<keyword evidence="2 6" id="KW-0964">Secreted</keyword>
<comment type="subcellular location">
    <subcellularLocation>
        <location evidence="1 6">Secreted</location>
    </subcellularLocation>
</comment>
<dbReference type="Gene3D" id="2.30.130.100">
    <property type="match status" value="1"/>
</dbReference>
<sequence>MHLAALLTCLIVFFGSAACQDLTVEDSITGTDLNITDDIARPLPPEVLPINGTEQVGNSTRNGTSTDAITTTSATTTTTNISSTAEATSASTTRTKRTRRPRPTKKTKRPHPKEDDKYGTLIDSKGCEHKVLQSKHDLYTATCTGTCRGRTYPIVDGTPCLHAVRRSPRLNKGGKKCLKGVCRRGRCQRPFKKEVKCKVPKGTVHYYDDNGENYSYDDENYGTYYDYYSSYENVDSNDRLAE</sequence>
<dbReference type="AlphaFoldDB" id="A0A023FC65"/>
<name>A0A023FC65_AMBCJ</name>
<evidence type="ECO:0000256" key="4">
    <source>
        <dbReference type="ARBA" id="ARBA00023157"/>
    </source>
</evidence>
<keyword evidence="5 6" id="KW-0325">Glycoprotein</keyword>
<reference evidence="9" key="1">
    <citation type="submission" date="2014-03" db="EMBL/GenBank/DDBJ databases">
        <title>The sialotranscriptome of Amblyomma triste, Amblyomma parvum and Amblyomma cajennense ticks, uncovered by 454-based RNA-seq.</title>
        <authorList>
            <person name="Garcia G.R."/>
            <person name="Gardinassi L.G."/>
            <person name="Ribeiro J.M."/>
            <person name="Anatriello E."/>
            <person name="Ferreira B.R."/>
            <person name="Moreira H.N."/>
            <person name="Mafra C."/>
            <person name="Olegario M.M."/>
            <person name="Szabo P.J."/>
            <person name="Miranda-Santos I.K."/>
            <person name="Maruyama S.R."/>
        </authorList>
    </citation>
    <scope>NUCLEOTIDE SEQUENCE</scope>
    <source>
        <strain evidence="9">Uberlandia</strain>
        <tissue evidence="9">Salivary glands</tissue>
    </source>
</reference>
<proteinExistence type="evidence at transcript level"/>
<keyword evidence="4 6" id="KW-1015">Disulfide bond</keyword>
<evidence type="ECO:0000256" key="2">
    <source>
        <dbReference type="ARBA" id="ARBA00022525"/>
    </source>
</evidence>
<dbReference type="Pfam" id="PF19429">
    <property type="entry name" value="EVA_Class_A"/>
    <property type="match status" value="1"/>
</dbReference>
<feature type="compositionally biased region" description="Low complexity" evidence="7">
    <location>
        <begin position="64"/>
        <end position="93"/>
    </location>
</feature>
<evidence type="ECO:0000256" key="1">
    <source>
        <dbReference type="ARBA" id="ARBA00004613"/>
    </source>
</evidence>
<evidence type="ECO:0000256" key="6">
    <source>
        <dbReference type="RuleBase" id="RU369006"/>
    </source>
</evidence>
<feature type="region of interest" description="Disordered" evidence="7">
    <location>
        <begin position="44"/>
        <end position="120"/>
    </location>
</feature>
<keyword evidence="3 6" id="KW-0732">Signal</keyword>
<evidence type="ECO:0000256" key="3">
    <source>
        <dbReference type="ARBA" id="ARBA00022729"/>
    </source>
</evidence>
<comment type="function">
    <text evidence="6">Salivary chemokine-binding protein which binds to host chemokines.</text>
</comment>
<dbReference type="GO" id="GO:0005576">
    <property type="term" value="C:extracellular region"/>
    <property type="evidence" value="ECO:0007669"/>
    <property type="project" value="UniProtKB-SubCell"/>
</dbReference>
<accession>A0A023FC65</accession>
<protein>
    <recommendedName>
        <fullName evidence="6">Evasin</fullName>
    </recommendedName>
</protein>
<feature type="chain" id="PRO_5001514825" description="Evasin" evidence="8">
    <location>
        <begin position="20"/>
        <end position="242"/>
    </location>
</feature>
<dbReference type="InterPro" id="IPR045797">
    <property type="entry name" value="EVA_Class_A"/>
</dbReference>
<dbReference type="GO" id="GO:0019957">
    <property type="term" value="F:C-C chemokine binding"/>
    <property type="evidence" value="ECO:0007669"/>
    <property type="project" value="InterPro"/>
</dbReference>
<feature type="compositionally biased region" description="Polar residues" evidence="7">
    <location>
        <begin position="52"/>
        <end position="63"/>
    </location>
</feature>
<feature type="compositionally biased region" description="Basic residues" evidence="7">
    <location>
        <begin position="94"/>
        <end position="111"/>
    </location>
</feature>
<evidence type="ECO:0000256" key="8">
    <source>
        <dbReference type="SAM" id="SignalP"/>
    </source>
</evidence>
<evidence type="ECO:0000313" key="9">
    <source>
        <dbReference type="EMBL" id="JAC19222.1"/>
    </source>
</evidence>
<organism evidence="9">
    <name type="scientific">Amblyomma cajennense</name>
    <name type="common">Cayenne tick</name>
    <name type="synonym">Acarus cajennensis</name>
    <dbReference type="NCBI Taxonomy" id="34607"/>
    <lineage>
        <taxon>Eukaryota</taxon>
        <taxon>Metazoa</taxon>
        <taxon>Ecdysozoa</taxon>
        <taxon>Arthropoda</taxon>
        <taxon>Chelicerata</taxon>
        <taxon>Arachnida</taxon>
        <taxon>Acari</taxon>
        <taxon>Parasitiformes</taxon>
        <taxon>Ixodida</taxon>
        <taxon>Ixodoidea</taxon>
        <taxon>Ixodidae</taxon>
        <taxon>Amblyomminae</taxon>
        <taxon>Amblyomma</taxon>
    </lineage>
</organism>
<feature type="signal peptide" evidence="8">
    <location>
        <begin position="1"/>
        <end position="19"/>
    </location>
</feature>
<evidence type="ECO:0000256" key="5">
    <source>
        <dbReference type="ARBA" id="ARBA00023180"/>
    </source>
</evidence>
<evidence type="ECO:0000256" key="7">
    <source>
        <dbReference type="SAM" id="MobiDB-lite"/>
    </source>
</evidence>
<dbReference type="EMBL" id="GBBK01005260">
    <property type="protein sequence ID" value="JAC19222.1"/>
    <property type="molecule type" value="mRNA"/>
</dbReference>